<accession>A0A3P7L391</accession>
<evidence type="ECO:0000256" key="2">
    <source>
        <dbReference type="ARBA" id="ARBA00023242"/>
    </source>
</evidence>
<dbReference type="PROSITE" id="PS50827">
    <property type="entry name" value="DDT"/>
    <property type="match status" value="1"/>
</dbReference>
<dbReference type="InterPro" id="IPR018501">
    <property type="entry name" value="DDT_dom"/>
</dbReference>
<feature type="compositionally biased region" description="Acidic residues" evidence="3">
    <location>
        <begin position="1089"/>
        <end position="1098"/>
    </location>
</feature>
<feature type="region of interest" description="Disordered" evidence="3">
    <location>
        <begin position="562"/>
        <end position="585"/>
    </location>
</feature>
<feature type="compositionally biased region" description="Polar residues" evidence="3">
    <location>
        <begin position="1121"/>
        <end position="1132"/>
    </location>
</feature>
<dbReference type="PANTHER" id="PTHR45915">
    <property type="entry name" value="TRANSCRIPTION INTERMEDIARY FACTOR"/>
    <property type="match status" value="1"/>
</dbReference>
<gene>
    <name evidence="5" type="ORF">DILT_LOCUS7646</name>
</gene>
<protein>
    <recommendedName>
        <fullName evidence="4">DDT domain-containing protein</fullName>
    </recommendedName>
</protein>
<name>A0A3P7L391_DIBLA</name>
<reference evidence="5 6" key="1">
    <citation type="submission" date="2018-11" db="EMBL/GenBank/DDBJ databases">
        <authorList>
            <consortium name="Pathogen Informatics"/>
        </authorList>
    </citation>
    <scope>NUCLEOTIDE SEQUENCE [LARGE SCALE GENOMIC DNA]</scope>
</reference>
<feature type="compositionally biased region" description="Polar residues" evidence="3">
    <location>
        <begin position="484"/>
        <end position="495"/>
    </location>
</feature>
<dbReference type="Proteomes" id="UP000281553">
    <property type="component" value="Unassembled WGS sequence"/>
</dbReference>
<dbReference type="EMBL" id="UYRU01052333">
    <property type="protein sequence ID" value="VDN11815.1"/>
    <property type="molecule type" value="Genomic_DNA"/>
</dbReference>
<dbReference type="AlphaFoldDB" id="A0A3P7L391"/>
<evidence type="ECO:0000256" key="3">
    <source>
        <dbReference type="SAM" id="MobiDB-lite"/>
    </source>
</evidence>
<evidence type="ECO:0000313" key="5">
    <source>
        <dbReference type="EMBL" id="VDN11815.1"/>
    </source>
</evidence>
<dbReference type="PANTHER" id="PTHR45915:SF2">
    <property type="entry name" value="TOUTATIS, ISOFORM E"/>
    <property type="match status" value="1"/>
</dbReference>
<dbReference type="OrthoDB" id="784962at2759"/>
<feature type="region of interest" description="Disordered" evidence="3">
    <location>
        <begin position="1089"/>
        <end position="1132"/>
    </location>
</feature>
<organism evidence="5 6">
    <name type="scientific">Dibothriocephalus latus</name>
    <name type="common">Fish tapeworm</name>
    <name type="synonym">Diphyllobothrium latum</name>
    <dbReference type="NCBI Taxonomy" id="60516"/>
    <lineage>
        <taxon>Eukaryota</taxon>
        <taxon>Metazoa</taxon>
        <taxon>Spiralia</taxon>
        <taxon>Lophotrochozoa</taxon>
        <taxon>Platyhelminthes</taxon>
        <taxon>Cestoda</taxon>
        <taxon>Eucestoda</taxon>
        <taxon>Diphyllobothriidea</taxon>
        <taxon>Diphyllobothriidae</taxon>
        <taxon>Dibothriocephalus</taxon>
    </lineage>
</organism>
<evidence type="ECO:0000259" key="4">
    <source>
        <dbReference type="PROSITE" id="PS50827"/>
    </source>
</evidence>
<feature type="region of interest" description="Disordered" evidence="3">
    <location>
        <begin position="454"/>
        <end position="495"/>
    </location>
</feature>
<feature type="region of interest" description="Disordered" evidence="3">
    <location>
        <begin position="960"/>
        <end position="983"/>
    </location>
</feature>
<keyword evidence="6" id="KW-1185">Reference proteome</keyword>
<dbReference type="GO" id="GO:0005634">
    <property type="term" value="C:nucleus"/>
    <property type="evidence" value="ECO:0007669"/>
    <property type="project" value="UniProtKB-SubCell"/>
</dbReference>
<keyword evidence="2" id="KW-0539">Nucleus</keyword>
<feature type="domain" description="DDT" evidence="4">
    <location>
        <begin position="20"/>
        <end position="85"/>
    </location>
</feature>
<feature type="region of interest" description="Disordered" evidence="3">
    <location>
        <begin position="642"/>
        <end position="661"/>
    </location>
</feature>
<evidence type="ECO:0000313" key="6">
    <source>
        <dbReference type="Proteomes" id="UP000281553"/>
    </source>
</evidence>
<proteinExistence type="predicted"/>
<dbReference type="SMART" id="SM00571">
    <property type="entry name" value="DDT"/>
    <property type="match status" value="1"/>
</dbReference>
<feature type="compositionally biased region" description="Polar residues" evidence="3">
    <location>
        <begin position="960"/>
        <end position="982"/>
    </location>
</feature>
<comment type="subcellular location">
    <subcellularLocation>
        <location evidence="1">Nucleus</location>
    </subcellularLocation>
</comment>
<sequence length="1132" mass="123566">MLHVTPLPIFDPIKENKMSSKMFADCLLTVEFLHVFTEVLCIDSETIPSLGTLQSALVDRNRSCLDAVTHVIVELLKFAILDPGIPSPRIVTQLLGQRFSEMEVSSSTVTGLLRVFLIGRRGYEDEMSDWLAPTNVSHLSELSGEKLAALLAFVCDELVCSSRLISTEIDRTIDLQASLRREKFNLENKIRRIRILLARKFGTDMNMTQLYSGSQHNTDPQRLNLEESSKSNHCAPLPAESIDAKVKRLDYNHTVNKRYIDDTEPKMCPLLQKTTNGSEPCSKFSNAHIRQTAILAAPCFAASPNASAAVSAAAIAATYNSGDEEDVDTAEELEKRLETLNQVLEAKQLAIDECSYRLSGIYLGQDRYFRNYFVLGSVGGIFVEGQDISSVFNSPESLGLRAEGSGTLFDPDLIVAEIKASRKLAVKRHYNFSGTAGVSSASSSSFRCSRKDTVTTVPIKPEPMSASLGDVLSPASAEGRDNSEPPTNQPHVLNSKQDEVNVVATQTEPCNDDSASHQEMKVDSDDNSKTLSFEINVEVKDQDPVSSEEAYYTSLAYNIDEGKNPECGGPPESSPTVDTTLSSSHLEPVRTTSICPAKCEEICENEKFAPVFKVSPEPEDVGTKEEDSFQSSCQPLDLSNKKIQNGAVPEPDNGTSTPSSNSFTKDVADYILWNSFTEQDLTFALEQSGLDEPFLTTAGLLFATQTGLLDRASMGGSCTLNDPTCHVVLFYKLQILRAVAYEMKSAAISNGDQKGDDSLLTSLRQLKNWLSDGAVNPSEDGSRFYDSDPMNVGDAELLLQVDELLEKRGVQLQPLTTRKPAQTTKDDVDHAGVKVSAHLPPQEFTNCWWRIHDLETLQSLLGALSPRGIRERMLVKSIQKNEEMVGPSVLVDASSVIDLHTISAALADGWSPSLLRVRSRRGKGRGSNAPFLTTSGSTSTLASFGGVGDAQFSAAKMSRSGNSTCSLSSEAADRSSTTSSTPEDGIYDAFITSIPSNPATARNIEQRVGVADVDSCDQEFLEECQCLERIEGLVDRALSASLQVKGWQRSRFEQWPLDVARDRLRDLEAHLERRYLLPPLNCESQLDVVEEGDQEEEVSTLPPPMSQGHSHCGTGAGGGPDTTNTEGSIYSD</sequence>
<evidence type="ECO:0000256" key="1">
    <source>
        <dbReference type="ARBA" id="ARBA00004123"/>
    </source>
</evidence>
<dbReference type="GO" id="GO:0000785">
    <property type="term" value="C:chromatin"/>
    <property type="evidence" value="ECO:0007669"/>
    <property type="project" value="TreeGrafter"/>
</dbReference>
<feature type="non-terminal residue" evidence="5">
    <location>
        <position position="1132"/>
    </location>
</feature>
<feature type="compositionally biased region" description="Polar residues" evidence="3">
    <location>
        <begin position="574"/>
        <end position="585"/>
    </location>
</feature>